<proteinExistence type="predicted"/>
<dbReference type="Pfam" id="PF10944">
    <property type="entry name" value="DUF2630"/>
    <property type="match status" value="1"/>
</dbReference>
<dbReference type="InterPro" id="IPR020311">
    <property type="entry name" value="Uncharacterised_Rv0898c"/>
</dbReference>
<gene>
    <name evidence="1" type="ORF">GCM10025782_04650</name>
</gene>
<keyword evidence="2" id="KW-1185">Reference proteome</keyword>
<dbReference type="Proteomes" id="UP001500556">
    <property type="component" value="Unassembled WGS sequence"/>
</dbReference>
<accession>A0ABP8XN65</accession>
<reference evidence="2" key="1">
    <citation type="journal article" date="2019" name="Int. J. Syst. Evol. Microbiol.">
        <title>The Global Catalogue of Microorganisms (GCM) 10K type strain sequencing project: providing services to taxonomists for standard genome sequencing and annotation.</title>
        <authorList>
            <consortium name="The Broad Institute Genomics Platform"/>
            <consortium name="The Broad Institute Genome Sequencing Center for Infectious Disease"/>
            <person name="Wu L."/>
            <person name="Ma J."/>
        </authorList>
    </citation>
    <scope>NUCLEOTIDE SEQUENCE [LARGE SCALE GENOMIC DNA]</scope>
    <source>
        <strain evidence="2">JCM 18961</strain>
    </source>
</reference>
<evidence type="ECO:0000313" key="2">
    <source>
        <dbReference type="Proteomes" id="UP001500556"/>
    </source>
</evidence>
<organism evidence="1 2">
    <name type="scientific">Pedococcus ginsenosidimutans</name>
    <dbReference type="NCBI Taxonomy" id="490570"/>
    <lineage>
        <taxon>Bacteria</taxon>
        <taxon>Bacillati</taxon>
        <taxon>Actinomycetota</taxon>
        <taxon>Actinomycetes</taxon>
        <taxon>Micrococcales</taxon>
        <taxon>Intrasporangiaceae</taxon>
        <taxon>Pedococcus</taxon>
    </lineage>
</organism>
<dbReference type="EMBL" id="BAABLO010000001">
    <property type="protein sequence ID" value="GAA4711630.1"/>
    <property type="molecule type" value="Genomic_DNA"/>
</dbReference>
<evidence type="ECO:0000313" key="1">
    <source>
        <dbReference type="EMBL" id="GAA4711630.1"/>
    </source>
</evidence>
<protein>
    <submittedName>
        <fullName evidence="1">DUF2630 family protein</fullName>
    </submittedName>
</protein>
<comment type="caution">
    <text evidence="1">The sequence shown here is derived from an EMBL/GenBank/DDBJ whole genome shotgun (WGS) entry which is preliminary data.</text>
</comment>
<name>A0ABP8XN65_9MICO</name>
<dbReference type="RefSeq" id="WP_345500886.1">
    <property type="nucleotide sequence ID" value="NZ_BAABLO010000001.1"/>
</dbReference>
<sequence length="82" mass="9407">MADDIDIQARIKGLIEEEHGLRSQLGAGEISVEEENQRLRSIEVELDQCWDLLRQRRARREFGEDPGAAQVRDAKVVESYRG</sequence>